<accession>A0A7W8DFP1</accession>
<dbReference type="InterPro" id="IPR003111">
    <property type="entry name" value="Lon_prtase_N"/>
</dbReference>
<dbReference type="PANTHER" id="PTHR46732:SF8">
    <property type="entry name" value="ATP-DEPENDENT PROTEASE LA (LON) DOMAIN PROTEIN"/>
    <property type="match status" value="1"/>
</dbReference>
<dbReference type="Pfam" id="PF02190">
    <property type="entry name" value="LON_substr_bdg"/>
    <property type="match status" value="1"/>
</dbReference>
<dbReference type="Proteomes" id="UP000519004">
    <property type="component" value="Unassembled WGS sequence"/>
</dbReference>
<comment type="caution">
    <text evidence="2">The sequence shown here is derived from an EMBL/GenBank/DDBJ whole genome shotgun (WGS) entry which is preliminary data.</text>
</comment>
<dbReference type="Gene3D" id="1.10.4060.10">
    <property type="entry name" value="BPP1347 like domain"/>
    <property type="match status" value="1"/>
</dbReference>
<protein>
    <recommendedName>
        <fullName evidence="1">Lon N-terminal domain-containing protein</fullName>
    </recommendedName>
</protein>
<dbReference type="AlphaFoldDB" id="A0A7W8DFP1"/>
<name>A0A7W8DFP1_9GAMM</name>
<gene>
    <name evidence="2" type="ORF">HNQ58_002560</name>
</gene>
<organism evidence="2 3">
    <name type="scientific">Rehaibacterium terrae</name>
    <dbReference type="NCBI Taxonomy" id="1341696"/>
    <lineage>
        <taxon>Bacteria</taxon>
        <taxon>Pseudomonadati</taxon>
        <taxon>Pseudomonadota</taxon>
        <taxon>Gammaproteobacteria</taxon>
        <taxon>Lysobacterales</taxon>
        <taxon>Lysobacteraceae</taxon>
        <taxon>Rehaibacterium</taxon>
    </lineage>
</organism>
<dbReference type="SMART" id="SM00464">
    <property type="entry name" value="LON"/>
    <property type="match status" value="1"/>
</dbReference>
<dbReference type="InterPro" id="IPR046336">
    <property type="entry name" value="Lon_prtase_N_sf"/>
</dbReference>
<evidence type="ECO:0000259" key="1">
    <source>
        <dbReference type="PROSITE" id="PS51787"/>
    </source>
</evidence>
<dbReference type="SUPFAM" id="SSF88697">
    <property type="entry name" value="PUA domain-like"/>
    <property type="match status" value="1"/>
</dbReference>
<keyword evidence="3" id="KW-1185">Reference proteome</keyword>
<dbReference type="InterPro" id="IPR015947">
    <property type="entry name" value="PUA-like_sf"/>
</dbReference>
<feature type="domain" description="Lon N-terminal" evidence="1">
    <location>
        <begin position="3"/>
        <end position="194"/>
    </location>
</feature>
<proteinExistence type="predicted"/>
<reference evidence="2 3" key="1">
    <citation type="submission" date="2020-08" db="EMBL/GenBank/DDBJ databases">
        <title>Genomic Encyclopedia of Type Strains, Phase IV (KMG-IV): sequencing the most valuable type-strain genomes for metagenomic binning, comparative biology and taxonomic classification.</title>
        <authorList>
            <person name="Goeker M."/>
        </authorList>
    </citation>
    <scope>NUCLEOTIDE SEQUENCE [LARGE SCALE GENOMIC DNA]</scope>
    <source>
        <strain evidence="2 3">DSM 25897</strain>
    </source>
</reference>
<dbReference type="Gene3D" id="2.30.130.40">
    <property type="entry name" value="LON domain-like"/>
    <property type="match status" value="1"/>
</dbReference>
<evidence type="ECO:0000313" key="2">
    <source>
        <dbReference type="EMBL" id="MBB5016638.1"/>
    </source>
</evidence>
<dbReference type="EMBL" id="JACHHX010000025">
    <property type="protein sequence ID" value="MBB5016638.1"/>
    <property type="molecule type" value="Genomic_DNA"/>
</dbReference>
<dbReference type="RefSeq" id="WP_183949301.1">
    <property type="nucleotide sequence ID" value="NZ_JACHHX010000025.1"/>
</dbReference>
<dbReference type="PANTHER" id="PTHR46732">
    <property type="entry name" value="ATP-DEPENDENT PROTEASE LA (LON) DOMAIN PROTEIN"/>
    <property type="match status" value="1"/>
</dbReference>
<sequence length="196" mass="21860">MARAELPLFPLRTVLFPGGELRLRIFEPRYLDLVRSCSREGRGFGVCLLLAGQEVGPQATSAAFGTEARIVDFALLPDGLLGLTVRGGRRFHVARTRVRDNGLVVGDIDWLREPDGDELRPEHALLSVLLARMAERVGGSLARAEQRCYDDAAWVGWRLGELLPLTLPQRQALLQEPDPHARLDHLVQLLPEFQRA</sequence>
<dbReference type="PROSITE" id="PS51787">
    <property type="entry name" value="LON_N"/>
    <property type="match status" value="1"/>
</dbReference>
<evidence type="ECO:0000313" key="3">
    <source>
        <dbReference type="Proteomes" id="UP000519004"/>
    </source>
</evidence>